<evidence type="ECO:0000313" key="8">
    <source>
        <dbReference type="EMBL" id="MUM77984.1"/>
    </source>
</evidence>
<dbReference type="EMBL" id="WODC01000006">
    <property type="protein sequence ID" value="MUM77984.1"/>
    <property type="molecule type" value="Genomic_DNA"/>
</dbReference>
<evidence type="ECO:0000256" key="3">
    <source>
        <dbReference type="ARBA" id="ARBA00022833"/>
    </source>
</evidence>
<dbReference type="GO" id="GO:0003700">
    <property type="term" value="F:DNA-binding transcription factor activity"/>
    <property type="evidence" value="ECO:0007669"/>
    <property type="project" value="InterPro"/>
</dbReference>
<keyword evidence="5" id="KW-0238">DNA-binding</keyword>
<dbReference type="SUPFAM" id="SSF46785">
    <property type="entry name" value="Winged helix' DNA-binding domain"/>
    <property type="match status" value="1"/>
</dbReference>
<dbReference type="CDD" id="cd07153">
    <property type="entry name" value="Fur_like"/>
    <property type="match status" value="1"/>
</dbReference>
<dbReference type="InterPro" id="IPR002481">
    <property type="entry name" value="FUR"/>
</dbReference>
<evidence type="ECO:0000256" key="1">
    <source>
        <dbReference type="ARBA" id="ARBA00007957"/>
    </source>
</evidence>
<comment type="similarity">
    <text evidence="1">Belongs to the Fur family.</text>
</comment>
<dbReference type="Gene3D" id="1.10.10.10">
    <property type="entry name" value="Winged helix-like DNA-binding domain superfamily/Winged helix DNA-binding domain"/>
    <property type="match status" value="1"/>
</dbReference>
<dbReference type="InterPro" id="IPR036388">
    <property type="entry name" value="WH-like_DNA-bd_sf"/>
</dbReference>
<sequence>MPHADTANAARIFLTRTGIEPTLNRILVYSAMADSDQPLTAREILDKVLADHHINRVTVYRILDLLADSGAVNRIASVDGASRFCSRGGRWPAGHSHFHCTRCGEVRCVDNATLHLDETELGNALSMRVDNVDLRLDGICASCAEAARSDQAEKQPGQ</sequence>
<keyword evidence="6" id="KW-0804">Transcription</keyword>
<dbReference type="GO" id="GO:0008270">
    <property type="term" value="F:zinc ion binding"/>
    <property type="evidence" value="ECO:0007669"/>
    <property type="project" value="TreeGrafter"/>
</dbReference>
<feature type="binding site" evidence="7">
    <location>
        <position position="103"/>
    </location>
    <ligand>
        <name>Zn(2+)</name>
        <dbReference type="ChEBI" id="CHEBI:29105"/>
    </ligand>
</feature>
<evidence type="ECO:0000256" key="4">
    <source>
        <dbReference type="ARBA" id="ARBA00023015"/>
    </source>
</evidence>
<accession>A0A7K1KPG3</accession>
<dbReference type="GO" id="GO:0000976">
    <property type="term" value="F:transcription cis-regulatory region binding"/>
    <property type="evidence" value="ECO:0007669"/>
    <property type="project" value="TreeGrafter"/>
</dbReference>
<dbReference type="GO" id="GO:0045892">
    <property type="term" value="P:negative regulation of DNA-templated transcription"/>
    <property type="evidence" value="ECO:0007669"/>
    <property type="project" value="TreeGrafter"/>
</dbReference>
<dbReference type="Proteomes" id="UP000461162">
    <property type="component" value="Unassembled WGS sequence"/>
</dbReference>
<proteinExistence type="inferred from homology"/>
<feature type="binding site" evidence="7">
    <location>
        <position position="143"/>
    </location>
    <ligand>
        <name>Zn(2+)</name>
        <dbReference type="ChEBI" id="CHEBI:29105"/>
    </ligand>
</feature>
<evidence type="ECO:0000256" key="6">
    <source>
        <dbReference type="ARBA" id="ARBA00023163"/>
    </source>
</evidence>
<dbReference type="RefSeq" id="WP_155934604.1">
    <property type="nucleotide sequence ID" value="NZ_WODC01000006.1"/>
</dbReference>
<comment type="caution">
    <text evidence="8">The sequence shown here is derived from an EMBL/GenBank/DDBJ whole genome shotgun (WGS) entry which is preliminary data.</text>
</comment>
<protein>
    <submittedName>
        <fullName evidence="8">Transcriptional repressor</fullName>
    </submittedName>
</protein>
<keyword evidence="7" id="KW-0479">Metal-binding</keyword>
<dbReference type="GO" id="GO:1900376">
    <property type="term" value="P:regulation of secondary metabolite biosynthetic process"/>
    <property type="evidence" value="ECO:0007669"/>
    <property type="project" value="TreeGrafter"/>
</dbReference>
<evidence type="ECO:0000256" key="2">
    <source>
        <dbReference type="ARBA" id="ARBA00022491"/>
    </source>
</evidence>
<comment type="cofactor">
    <cofactor evidence="7">
        <name>Zn(2+)</name>
        <dbReference type="ChEBI" id="CHEBI:29105"/>
    </cofactor>
    <text evidence="7">Binds 1 zinc ion per subunit.</text>
</comment>
<evidence type="ECO:0000256" key="7">
    <source>
        <dbReference type="PIRSR" id="PIRSR602481-1"/>
    </source>
</evidence>
<gene>
    <name evidence="8" type="ORF">GKC30_10090</name>
</gene>
<keyword evidence="3 7" id="KW-0862">Zinc</keyword>
<dbReference type="Gene3D" id="3.30.1490.190">
    <property type="match status" value="1"/>
</dbReference>
<feature type="binding site" evidence="7">
    <location>
        <position position="100"/>
    </location>
    <ligand>
        <name>Zn(2+)</name>
        <dbReference type="ChEBI" id="CHEBI:29105"/>
    </ligand>
</feature>
<dbReference type="InterPro" id="IPR043135">
    <property type="entry name" value="Fur_C"/>
</dbReference>
<feature type="binding site" evidence="7">
    <location>
        <position position="140"/>
    </location>
    <ligand>
        <name>Zn(2+)</name>
        <dbReference type="ChEBI" id="CHEBI:29105"/>
    </ligand>
</feature>
<evidence type="ECO:0000256" key="5">
    <source>
        <dbReference type="ARBA" id="ARBA00023125"/>
    </source>
</evidence>
<name>A0A7K1KPG3_9BACT</name>
<dbReference type="PANTHER" id="PTHR33202:SF7">
    <property type="entry name" value="FERRIC UPTAKE REGULATION PROTEIN"/>
    <property type="match status" value="1"/>
</dbReference>
<reference evidence="8 9" key="1">
    <citation type="submission" date="2019-11" db="EMBL/GenBank/DDBJ databases">
        <title>Pseudodesulfovibrio alkaliphilus, sp. nov., an alkaliphilic sulfate-reducing bacteria from mud volcano of Taman peninsula, Russia.</title>
        <authorList>
            <person name="Frolova A."/>
            <person name="Merkel A.Y."/>
            <person name="Slobodkin A.I."/>
        </authorList>
    </citation>
    <scope>NUCLEOTIDE SEQUENCE [LARGE SCALE GENOMIC DNA]</scope>
    <source>
        <strain evidence="8 9">F-1</strain>
    </source>
</reference>
<keyword evidence="4" id="KW-0805">Transcription regulation</keyword>
<organism evidence="8 9">
    <name type="scientific">Pseudodesulfovibrio alkaliphilus</name>
    <dbReference type="NCBI Taxonomy" id="2661613"/>
    <lineage>
        <taxon>Bacteria</taxon>
        <taxon>Pseudomonadati</taxon>
        <taxon>Thermodesulfobacteriota</taxon>
        <taxon>Desulfovibrionia</taxon>
        <taxon>Desulfovibrionales</taxon>
        <taxon>Desulfovibrionaceae</taxon>
    </lineage>
</organism>
<dbReference type="Pfam" id="PF01475">
    <property type="entry name" value="FUR"/>
    <property type="match status" value="1"/>
</dbReference>
<evidence type="ECO:0000313" key="9">
    <source>
        <dbReference type="Proteomes" id="UP000461162"/>
    </source>
</evidence>
<dbReference type="AlphaFoldDB" id="A0A7K1KPG3"/>
<keyword evidence="2" id="KW-0678">Repressor</keyword>
<dbReference type="PANTHER" id="PTHR33202">
    <property type="entry name" value="ZINC UPTAKE REGULATION PROTEIN"/>
    <property type="match status" value="1"/>
</dbReference>
<dbReference type="InterPro" id="IPR036390">
    <property type="entry name" value="WH_DNA-bd_sf"/>
</dbReference>
<keyword evidence="9" id="KW-1185">Reference proteome</keyword>